<evidence type="ECO:0000259" key="5">
    <source>
        <dbReference type="PROSITE" id="PS51387"/>
    </source>
</evidence>
<reference evidence="6 7" key="1">
    <citation type="submission" date="2014-04" db="EMBL/GenBank/DDBJ databases">
        <title>Draft Genome Sequence of Synergistes jonesii.</title>
        <authorList>
            <person name="Coil D.A."/>
            <person name="Eisen J.A."/>
            <person name="Holland-Moritz H.E."/>
        </authorList>
    </citation>
    <scope>NUCLEOTIDE SEQUENCE [LARGE SCALE GENOMIC DNA]</scope>
    <source>
        <strain evidence="6 7">78-1</strain>
    </source>
</reference>
<evidence type="ECO:0000313" key="7">
    <source>
        <dbReference type="Proteomes" id="UP000027665"/>
    </source>
</evidence>
<dbReference type="Gene3D" id="3.30.465.10">
    <property type="match status" value="1"/>
</dbReference>
<dbReference type="InterPro" id="IPR006094">
    <property type="entry name" value="Oxid_FAD_bind_N"/>
</dbReference>
<sequence>MGYGAVTEKIILELAEIAGASHVWTTEEKREACSRDETTTLRPEERFMPDVVVAPSSAREVSEILQTANKYKIPVTPRGGGTGLSGGALALRGGIVISDERLNRIIEIDEENMAVVTEPGVITSEINAAAAEKGLAYTGYPMSVLSCHIGGNVAENAGGGNAVKYGVTMRYVLGLEVVLPTGEILTLGGKLMKDVSGYSLKELFVGSEGTLGYVTKIILRLQPLMRNRAALLALFADTAGAIAAVPRMMARGGLIPSSIEYIDAYCYVKACEFLNEELPTEGVGAVLLVEVDGSDQDALDNDIERAGELLKAGGASEIYVADTRFTRERIWAVRRNIDEALRVTDPVQTDEDIVVPISKIPDIARGLKEMERRFGVRAANFGHAGDGNLHPTFLKPTDMMMERWQSVETEIEWELFRMTAELGGVISGEHGIGSKRKKYFAELCPRENLELMKKIKKALDPNNIMNPGKIFDL</sequence>
<dbReference type="Gene3D" id="1.10.45.10">
    <property type="entry name" value="Vanillyl-alcohol Oxidase, Chain A, domain 4"/>
    <property type="match status" value="1"/>
</dbReference>
<dbReference type="Pfam" id="PF01565">
    <property type="entry name" value="FAD_binding_4"/>
    <property type="match status" value="1"/>
</dbReference>
<comment type="caution">
    <text evidence="6">The sequence shown here is derived from an EMBL/GenBank/DDBJ whole genome shotgun (WGS) entry which is preliminary data.</text>
</comment>
<accession>A0A073J5L3</accession>
<dbReference type="PANTHER" id="PTHR42934:SF2">
    <property type="entry name" value="GLYCOLATE OXIDASE SUBUNIT GLCD"/>
    <property type="match status" value="1"/>
</dbReference>
<feature type="domain" description="FAD-binding PCMH-type" evidence="5">
    <location>
        <begin position="45"/>
        <end position="224"/>
    </location>
</feature>
<dbReference type="GO" id="GO:0071949">
    <property type="term" value="F:FAD binding"/>
    <property type="evidence" value="ECO:0007669"/>
    <property type="project" value="InterPro"/>
</dbReference>
<dbReference type="PANTHER" id="PTHR42934">
    <property type="entry name" value="GLYCOLATE OXIDASE SUBUNIT GLCD"/>
    <property type="match status" value="1"/>
</dbReference>
<keyword evidence="4" id="KW-0560">Oxidoreductase</keyword>
<dbReference type="EMBL" id="JMKI01000008">
    <property type="protein sequence ID" value="KEJ93002.1"/>
    <property type="molecule type" value="Genomic_DNA"/>
</dbReference>
<evidence type="ECO:0000256" key="3">
    <source>
        <dbReference type="ARBA" id="ARBA00022827"/>
    </source>
</evidence>
<dbReference type="InterPro" id="IPR016164">
    <property type="entry name" value="FAD-linked_Oxase-like_C"/>
</dbReference>
<dbReference type="Gene3D" id="3.30.70.2740">
    <property type="match status" value="1"/>
</dbReference>
<evidence type="ECO:0000256" key="1">
    <source>
        <dbReference type="ARBA" id="ARBA00001974"/>
    </source>
</evidence>
<dbReference type="SUPFAM" id="SSF56176">
    <property type="entry name" value="FAD-binding/transporter-associated domain-like"/>
    <property type="match status" value="1"/>
</dbReference>
<dbReference type="AlphaFoldDB" id="A0A073J5L3"/>
<organism evidence="6 7">
    <name type="scientific">Synergistes jonesii</name>
    <dbReference type="NCBI Taxonomy" id="2754"/>
    <lineage>
        <taxon>Bacteria</taxon>
        <taxon>Thermotogati</taxon>
        <taxon>Synergistota</taxon>
        <taxon>Synergistia</taxon>
        <taxon>Synergistales</taxon>
        <taxon>Synergistaceae</taxon>
        <taxon>Synergistes</taxon>
    </lineage>
</organism>
<dbReference type="InterPro" id="IPR016171">
    <property type="entry name" value="Vanillyl_alc_oxidase_C-sub2"/>
</dbReference>
<name>A0A073J5L3_9BACT</name>
<dbReference type="GO" id="GO:0016491">
    <property type="term" value="F:oxidoreductase activity"/>
    <property type="evidence" value="ECO:0007669"/>
    <property type="project" value="UniProtKB-KW"/>
</dbReference>
<dbReference type="Proteomes" id="UP000027665">
    <property type="component" value="Unassembled WGS sequence"/>
</dbReference>
<evidence type="ECO:0000256" key="4">
    <source>
        <dbReference type="ARBA" id="ARBA00023002"/>
    </source>
</evidence>
<dbReference type="Pfam" id="PF02913">
    <property type="entry name" value="FAD-oxidase_C"/>
    <property type="match status" value="1"/>
</dbReference>
<dbReference type="InterPro" id="IPR016169">
    <property type="entry name" value="FAD-bd_PCMH_sub2"/>
</dbReference>
<dbReference type="eggNOG" id="COG0277">
    <property type="taxonomic scope" value="Bacteria"/>
</dbReference>
<dbReference type="PROSITE" id="PS51387">
    <property type="entry name" value="FAD_PCMH"/>
    <property type="match status" value="1"/>
</dbReference>
<protein>
    <submittedName>
        <fullName evidence="6">FAD-binding protein</fullName>
    </submittedName>
</protein>
<keyword evidence="2" id="KW-0285">Flavoprotein</keyword>
<dbReference type="InterPro" id="IPR016167">
    <property type="entry name" value="FAD-bd_PCMH_sub1"/>
</dbReference>
<dbReference type="InterPro" id="IPR016166">
    <property type="entry name" value="FAD-bd_PCMH"/>
</dbReference>
<keyword evidence="7" id="KW-1185">Reference proteome</keyword>
<keyword evidence="3" id="KW-0274">FAD</keyword>
<evidence type="ECO:0000256" key="2">
    <source>
        <dbReference type="ARBA" id="ARBA00022630"/>
    </source>
</evidence>
<gene>
    <name evidence="6" type="ORF">EH55_13485</name>
</gene>
<dbReference type="OrthoDB" id="9767256at2"/>
<dbReference type="FunFam" id="1.10.45.10:FF:000001">
    <property type="entry name" value="D-lactate dehydrogenase mitochondrial"/>
    <property type="match status" value="1"/>
</dbReference>
<proteinExistence type="predicted"/>
<dbReference type="STRING" id="2754.EH55_13485"/>
<dbReference type="SUPFAM" id="SSF55103">
    <property type="entry name" value="FAD-linked oxidases, C-terminal domain"/>
    <property type="match status" value="1"/>
</dbReference>
<dbReference type="Gene3D" id="3.30.43.10">
    <property type="entry name" value="Uridine Diphospho-n-acetylenolpyruvylglucosamine Reductase, domain 2"/>
    <property type="match status" value="1"/>
</dbReference>
<dbReference type="InterPro" id="IPR036318">
    <property type="entry name" value="FAD-bd_PCMH-like_sf"/>
</dbReference>
<dbReference type="Gene3D" id="3.30.70.2190">
    <property type="match status" value="1"/>
</dbReference>
<dbReference type="InterPro" id="IPR051914">
    <property type="entry name" value="FAD-linked_OxidoTrans_Type4"/>
</dbReference>
<dbReference type="InterPro" id="IPR004113">
    <property type="entry name" value="FAD-bd_oxidored_4_C"/>
</dbReference>
<comment type="cofactor">
    <cofactor evidence="1">
        <name>FAD</name>
        <dbReference type="ChEBI" id="CHEBI:57692"/>
    </cofactor>
</comment>
<evidence type="ECO:0000313" key="6">
    <source>
        <dbReference type="EMBL" id="KEJ93002.1"/>
    </source>
</evidence>